<evidence type="ECO:0000256" key="6">
    <source>
        <dbReference type="ARBA" id="ARBA00022723"/>
    </source>
</evidence>
<evidence type="ECO:0000313" key="15">
    <source>
        <dbReference type="Proteomes" id="UP000006038"/>
    </source>
</evidence>
<keyword evidence="15" id="KW-1185">Reference proteome</keyword>
<comment type="similarity">
    <text evidence="3">Belongs to the SINA (Seven in absentia) family.</text>
</comment>
<evidence type="ECO:0000313" key="14">
    <source>
        <dbReference type="EnsemblPlants" id="OB0071G10050.1"/>
    </source>
</evidence>
<evidence type="ECO:0000256" key="4">
    <source>
        <dbReference type="ARBA" id="ARBA00012483"/>
    </source>
</evidence>
<dbReference type="GO" id="GO:0008270">
    <property type="term" value="F:zinc ion binding"/>
    <property type="evidence" value="ECO:0007669"/>
    <property type="project" value="UniProtKB-KW"/>
</dbReference>
<sequence length="316" mass="34447">MAHVALTESPLMAREKRCVPRASDKQQSSSGKKTKEDGETAAAHDKRALTVTVDPAVLECDACFGPLAPPLYQCTRGHITCATCMEETGQGCLWCRSTEATMRCRVMEHFLAAVSVPCSFTHLGCAAMVPYGDREAHEATCVHAPCYCPIRGCSSPYSGVSLLDHLRHNHPEIRRTCVDRGSLSAIMMRGGELARLLCLADDKDRAVAVFLLVVDQCEAPATGRSLWMVRLKAEPPADVKEEEEDESEASSKEEFRYKIMVSGNGGVLSLVGETVPPVGRLTAPYRPTTFLFVPGAMLDSHRHHEGSSLLLFAELN</sequence>
<comment type="pathway">
    <text evidence="2">Protein modification; protein ubiquitination.</text>
</comment>
<dbReference type="HOGENOM" id="CLU_040603_1_1_1"/>
<evidence type="ECO:0000256" key="7">
    <source>
        <dbReference type="ARBA" id="ARBA00022771"/>
    </source>
</evidence>
<keyword evidence="7 11" id="KW-0863">Zinc-finger</keyword>
<dbReference type="Pfam" id="PF21361">
    <property type="entry name" value="Sina_ZnF"/>
    <property type="match status" value="1"/>
</dbReference>
<evidence type="ECO:0000256" key="10">
    <source>
        <dbReference type="ARBA" id="ARBA00024004"/>
    </source>
</evidence>
<dbReference type="GO" id="GO:0061630">
    <property type="term" value="F:ubiquitin protein ligase activity"/>
    <property type="evidence" value="ECO:0007669"/>
    <property type="project" value="UniProtKB-EC"/>
</dbReference>
<keyword evidence="5" id="KW-0808">Transferase</keyword>
<evidence type="ECO:0000259" key="13">
    <source>
        <dbReference type="PROSITE" id="PS51081"/>
    </source>
</evidence>
<evidence type="ECO:0000256" key="11">
    <source>
        <dbReference type="PROSITE-ProRule" id="PRU00455"/>
    </source>
</evidence>
<feature type="compositionally biased region" description="Basic and acidic residues" evidence="12">
    <location>
        <begin position="13"/>
        <end position="24"/>
    </location>
</feature>
<dbReference type="Proteomes" id="UP000006038">
    <property type="component" value="Unassembled WGS sequence"/>
</dbReference>
<dbReference type="PROSITE" id="PS51081">
    <property type="entry name" value="ZF_SIAH"/>
    <property type="match status" value="1"/>
</dbReference>
<accession>J3KUP1</accession>
<dbReference type="InterPro" id="IPR013010">
    <property type="entry name" value="Znf_SIAH"/>
</dbReference>
<dbReference type="PANTHER" id="PTHR46632:SF16">
    <property type="entry name" value="E3 UBIQUITIN-PROTEIN LIGASE SINA-LIKE 10"/>
    <property type="match status" value="1"/>
</dbReference>
<feature type="region of interest" description="Disordered" evidence="12">
    <location>
        <begin position="1"/>
        <end position="43"/>
    </location>
</feature>
<dbReference type="SUPFAM" id="SSF49599">
    <property type="entry name" value="TRAF domain-like"/>
    <property type="match status" value="1"/>
</dbReference>
<dbReference type="Gramene" id="OB0071G10050.1">
    <property type="protein sequence ID" value="OB0071G10050.1"/>
    <property type="gene ID" value="OB0071G10050"/>
</dbReference>
<protein>
    <recommendedName>
        <fullName evidence="4">RING-type E3 ubiquitin transferase</fullName>
        <ecNumber evidence="4">2.3.2.27</ecNumber>
    </recommendedName>
</protein>
<dbReference type="InterPro" id="IPR049548">
    <property type="entry name" value="Sina-like_RING"/>
</dbReference>
<dbReference type="STRING" id="4533.J3KUP1"/>
<evidence type="ECO:0000256" key="1">
    <source>
        <dbReference type="ARBA" id="ARBA00000900"/>
    </source>
</evidence>
<name>J3KUP1_ORYBR</name>
<dbReference type="AlphaFoldDB" id="J3KUP1"/>
<evidence type="ECO:0000256" key="9">
    <source>
        <dbReference type="ARBA" id="ARBA00022833"/>
    </source>
</evidence>
<feature type="domain" description="SIAH-type" evidence="13">
    <location>
        <begin position="113"/>
        <end position="171"/>
    </location>
</feature>
<comment type="catalytic activity">
    <reaction evidence="1">
        <text>S-ubiquitinyl-[E2 ubiquitin-conjugating enzyme]-L-cysteine + [acceptor protein]-L-lysine = [E2 ubiquitin-conjugating enzyme]-L-cysteine + N(6)-ubiquitinyl-[acceptor protein]-L-lysine.</text>
        <dbReference type="EC" id="2.3.2.27"/>
    </reaction>
</comment>
<feature type="compositionally biased region" description="Basic and acidic residues" evidence="12">
    <location>
        <begin position="33"/>
        <end position="43"/>
    </location>
</feature>
<dbReference type="EnsemblPlants" id="OB0071G10050.1">
    <property type="protein sequence ID" value="OB0071G10050.1"/>
    <property type="gene ID" value="OB0071G10050"/>
</dbReference>
<organism evidence="14">
    <name type="scientific">Oryza brachyantha</name>
    <name type="common">malo sina</name>
    <dbReference type="NCBI Taxonomy" id="4533"/>
    <lineage>
        <taxon>Eukaryota</taxon>
        <taxon>Viridiplantae</taxon>
        <taxon>Streptophyta</taxon>
        <taxon>Embryophyta</taxon>
        <taxon>Tracheophyta</taxon>
        <taxon>Spermatophyta</taxon>
        <taxon>Magnoliopsida</taxon>
        <taxon>Liliopsida</taxon>
        <taxon>Poales</taxon>
        <taxon>Poaceae</taxon>
        <taxon>BOP clade</taxon>
        <taxon>Oryzoideae</taxon>
        <taxon>Oryzeae</taxon>
        <taxon>Oryzinae</taxon>
        <taxon>Oryza</taxon>
    </lineage>
</organism>
<evidence type="ECO:0000256" key="8">
    <source>
        <dbReference type="ARBA" id="ARBA00022786"/>
    </source>
</evidence>
<keyword evidence="9" id="KW-0862">Zinc</keyword>
<dbReference type="eggNOG" id="KOG3002">
    <property type="taxonomic scope" value="Eukaryota"/>
</dbReference>
<dbReference type="InterPro" id="IPR044286">
    <property type="entry name" value="SINL_plant"/>
</dbReference>
<dbReference type="GO" id="GO:0016567">
    <property type="term" value="P:protein ubiquitination"/>
    <property type="evidence" value="ECO:0007669"/>
    <property type="project" value="UniProtKB-UniPathway"/>
</dbReference>
<dbReference type="EC" id="2.3.2.27" evidence="4"/>
<dbReference type="PANTHER" id="PTHR46632">
    <property type="entry name" value="E3 UBIQUITIN-PROTEIN LIGASE SINA-LIKE 4"/>
    <property type="match status" value="1"/>
</dbReference>
<keyword evidence="6" id="KW-0479">Metal-binding</keyword>
<dbReference type="UniPathway" id="UPA00143"/>
<keyword evidence="8" id="KW-0833">Ubl conjugation pathway</keyword>
<dbReference type="Gene3D" id="3.30.40.10">
    <property type="entry name" value="Zinc/RING finger domain, C3HC4 (zinc finger)"/>
    <property type="match status" value="1"/>
</dbReference>
<evidence type="ECO:0000256" key="5">
    <source>
        <dbReference type="ARBA" id="ARBA00022679"/>
    </source>
</evidence>
<comment type="function">
    <text evidence="10">E3 ubiquitin-protein ligase that mediates ubiquitination and subsequent proteasomal degradation of target proteins. E3 ubiquitin ligases accept ubiquitin from an E2 ubiquitin-conjugating enzyme in the form of a thioester and then directly transfers the ubiquitin to targeted substrates. It probably triggers the ubiquitin-mediated degradation of different substrates.</text>
</comment>
<proteinExistence type="inferred from homology"/>
<dbReference type="InterPro" id="IPR013083">
    <property type="entry name" value="Znf_RING/FYVE/PHD"/>
</dbReference>
<evidence type="ECO:0000256" key="3">
    <source>
        <dbReference type="ARBA" id="ARBA00009119"/>
    </source>
</evidence>
<gene>
    <name evidence="14" type="primary">LOC107305495</name>
</gene>
<dbReference type="OMA" id="GHISCSD"/>
<reference evidence="14" key="1">
    <citation type="submission" date="2015-06" db="UniProtKB">
        <authorList>
            <consortium name="EnsemblPlants"/>
        </authorList>
    </citation>
    <scope>IDENTIFICATION</scope>
</reference>
<evidence type="ECO:0000256" key="12">
    <source>
        <dbReference type="SAM" id="MobiDB-lite"/>
    </source>
</evidence>
<evidence type="ECO:0000256" key="2">
    <source>
        <dbReference type="ARBA" id="ARBA00004906"/>
    </source>
</evidence>
<dbReference type="Pfam" id="PF21362">
    <property type="entry name" value="Sina_RING"/>
    <property type="match status" value="1"/>
</dbReference>